<evidence type="ECO:0000256" key="1">
    <source>
        <dbReference type="ARBA" id="ARBA00000900"/>
    </source>
</evidence>
<dbReference type="InterPro" id="IPR013010">
    <property type="entry name" value="Znf_SIAH"/>
</dbReference>
<protein>
    <recommendedName>
        <fullName evidence="4">RING-type E3 ubiquitin transferase</fullName>
        <ecNumber evidence="4">2.3.2.27</ecNumber>
    </recommendedName>
</protein>
<dbReference type="PROSITE" id="PS50089">
    <property type="entry name" value="ZF_RING_2"/>
    <property type="match status" value="1"/>
</dbReference>
<reference evidence="14 15" key="1">
    <citation type="journal article" date="2014" name="PLoS ONE">
        <title>Global Analysis of Gene Expression Profiles in Physic Nut (Jatropha curcas L.) Seedlings Exposed to Salt Stress.</title>
        <authorList>
            <person name="Zhang L."/>
            <person name="Zhang C."/>
            <person name="Wu P."/>
            <person name="Chen Y."/>
            <person name="Li M."/>
            <person name="Jiang H."/>
            <person name="Wu G."/>
        </authorList>
    </citation>
    <scope>NUCLEOTIDE SEQUENCE [LARGE SCALE GENOMIC DNA]</scope>
    <source>
        <strain evidence="15">cv. GZQX0401</strain>
        <tissue evidence="14">Young leaves</tissue>
    </source>
</reference>
<comment type="similarity">
    <text evidence="3">Belongs to the SINA (Seven in absentia) family.</text>
</comment>
<dbReference type="GO" id="GO:0061630">
    <property type="term" value="F:ubiquitin protein ligase activity"/>
    <property type="evidence" value="ECO:0007669"/>
    <property type="project" value="UniProtKB-EC"/>
</dbReference>
<dbReference type="Proteomes" id="UP000027138">
    <property type="component" value="Unassembled WGS sequence"/>
</dbReference>
<keyword evidence="7 11" id="KW-0863">Zinc-finger</keyword>
<evidence type="ECO:0000256" key="4">
    <source>
        <dbReference type="ARBA" id="ARBA00012483"/>
    </source>
</evidence>
<name>A0A067JIL7_JATCU</name>
<comment type="function">
    <text evidence="10">E3 ubiquitin-protein ligase that mediates ubiquitination and subsequent proteasomal degradation of target proteins. E3 ubiquitin ligases accept ubiquitin from an E2 ubiquitin-conjugating enzyme in the form of a thioester and then directly transfers the ubiquitin to targeted substrates. It probably triggers the ubiquitin-mediated degradation of different substrates.</text>
</comment>
<evidence type="ECO:0000256" key="9">
    <source>
        <dbReference type="ARBA" id="ARBA00022833"/>
    </source>
</evidence>
<dbReference type="PANTHER" id="PTHR46632:SF16">
    <property type="entry name" value="E3 UBIQUITIN-PROTEIN LIGASE SINA-LIKE 10"/>
    <property type="match status" value="1"/>
</dbReference>
<dbReference type="InterPro" id="IPR001841">
    <property type="entry name" value="Znf_RING"/>
</dbReference>
<comment type="catalytic activity">
    <reaction evidence="1">
        <text>S-ubiquitinyl-[E2 ubiquitin-conjugating enzyme]-L-cysteine + [acceptor protein]-L-lysine = [E2 ubiquitin-conjugating enzyme]-L-cysteine + N(6)-ubiquitinyl-[acceptor protein]-L-lysine.</text>
        <dbReference type="EC" id="2.3.2.27"/>
    </reaction>
</comment>
<dbReference type="Pfam" id="PF21362">
    <property type="entry name" value="Sina_RING"/>
    <property type="match status" value="1"/>
</dbReference>
<keyword evidence="6" id="KW-0479">Metal-binding</keyword>
<evidence type="ECO:0000259" key="13">
    <source>
        <dbReference type="PROSITE" id="PS51081"/>
    </source>
</evidence>
<evidence type="ECO:0000313" key="15">
    <source>
        <dbReference type="Proteomes" id="UP000027138"/>
    </source>
</evidence>
<evidence type="ECO:0000256" key="5">
    <source>
        <dbReference type="ARBA" id="ARBA00022679"/>
    </source>
</evidence>
<dbReference type="UniPathway" id="UPA00143"/>
<keyword evidence="15" id="KW-1185">Reference proteome</keyword>
<proteinExistence type="inferred from homology"/>
<dbReference type="InterPro" id="IPR013083">
    <property type="entry name" value="Znf_RING/FYVE/PHD"/>
</dbReference>
<evidence type="ECO:0000256" key="10">
    <source>
        <dbReference type="ARBA" id="ARBA00024004"/>
    </source>
</evidence>
<comment type="pathway">
    <text evidence="2">Protein modification; protein ubiquitination.</text>
</comment>
<dbReference type="EC" id="2.3.2.27" evidence="4"/>
<dbReference type="SUPFAM" id="SSF49599">
    <property type="entry name" value="TRAF domain-like"/>
    <property type="match status" value="1"/>
</dbReference>
<dbReference type="InterPro" id="IPR049548">
    <property type="entry name" value="Sina-like_RING"/>
</dbReference>
<evidence type="ECO:0000259" key="12">
    <source>
        <dbReference type="PROSITE" id="PS50089"/>
    </source>
</evidence>
<keyword evidence="5" id="KW-0808">Transferase</keyword>
<dbReference type="AlphaFoldDB" id="A0A067JIL7"/>
<accession>A0A067JIL7</accession>
<evidence type="ECO:0000256" key="7">
    <source>
        <dbReference type="ARBA" id="ARBA00022771"/>
    </source>
</evidence>
<gene>
    <name evidence="14" type="ORF">JCGZ_02505</name>
</gene>
<evidence type="ECO:0000256" key="8">
    <source>
        <dbReference type="ARBA" id="ARBA00022786"/>
    </source>
</evidence>
<organism evidence="14 15">
    <name type="scientific">Jatropha curcas</name>
    <name type="common">Barbados nut</name>
    <dbReference type="NCBI Taxonomy" id="180498"/>
    <lineage>
        <taxon>Eukaryota</taxon>
        <taxon>Viridiplantae</taxon>
        <taxon>Streptophyta</taxon>
        <taxon>Embryophyta</taxon>
        <taxon>Tracheophyta</taxon>
        <taxon>Spermatophyta</taxon>
        <taxon>Magnoliopsida</taxon>
        <taxon>eudicotyledons</taxon>
        <taxon>Gunneridae</taxon>
        <taxon>Pentapetalae</taxon>
        <taxon>rosids</taxon>
        <taxon>fabids</taxon>
        <taxon>Malpighiales</taxon>
        <taxon>Euphorbiaceae</taxon>
        <taxon>Crotonoideae</taxon>
        <taxon>Jatropheae</taxon>
        <taxon>Jatropha</taxon>
    </lineage>
</organism>
<dbReference type="EMBL" id="KK915410">
    <property type="protein sequence ID" value="KDP22663.1"/>
    <property type="molecule type" value="Genomic_DNA"/>
</dbReference>
<dbReference type="GO" id="GO:0016567">
    <property type="term" value="P:protein ubiquitination"/>
    <property type="evidence" value="ECO:0007669"/>
    <property type="project" value="UniProtKB-UniPathway"/>
</dbReference>
<dbReference type="PANTHER" id="PTHR46632">
    <property type="entry name" value="E3 UBIQUITIN-PROTEIN LIGASE SINA-LIKE 4"/>
    <property type="match status" value="1"/>
</dbReference>
<evidence type="ECO:0000256" key="11">
    <source>
        <dbReference type="PROSITE-ProRule" id="PRU00455"/>
    </source>
</evidence>
<dbReference type="InterPro" id="IPR044286">
    <property type="entry name" value="SINL_plant"/>
</dbReference>
<dbReference type="Gene3D" id="3.30.40.10">
    <property type="entry name" value="Zinc/RING finger domain, C3HC4 (zinc finger)"/>
    <property type="match status" value="2"/>
</dbReference>
<dbReference type="GO" id="GO:0008270">
    <property type="term" value="F:zinc ion binding"/>
    <property type="evidence" value="ECO:0007669"/>
    <property type="project" value="UniProtKB-KW"/>
</dbReference>
<dbReference type="CDD" id="cd16571">
    <property type="entry name" value="RING-HC_SIAHs"/>
    <property type="match status" value="1"/>
</dbReference>
<evidence type="ECO:0000256" key="2">
    <source>
        <dbReference type="ARBA" id="ARBA00004906"/>
    </source>
</evidence>
<evidence type="ECO:0000256" key="6">
    <source>
        <dbReference type="ARBA" id="ARBA00022723"/>
    </source>
</evidence>
<dbReference type="PROSITE" id="PS51081">
    <property type="entry name" value="ZF_SIAH"/>
    <property type="match status" value="1"/>
</dbReference>
<evidence type="ECO:0000256" key="3">
    <source>
        <dbReference type="ARBA" id="ARBA00009119"/>
    </source>
</evidence>
<dbReference type="OrthoDB" id="4788989at2759"/>
<dbReference type="SUPFAM" id="SSF57850">
    <property type="entry name" value="RING/U-box"/>
    <property type="match status" value="1"/>
</dbReference>
<keyword evidence="9" id="KW-0862">Zinc</keyword>
<keyword evidence="8" id="KW-0833">Ubl conjugation pathway</keyword>
<feature type="domain" description="RING-type" evidence="12">
    <location>
        <begin position="54"/>
        <end position="89"/>
    </location>
</feature>
<dbReference type="STRING" id="180498.A0A067JIL7"/>
<sequence length="330" mass="36850">MESPADDVALNSVSRKRQCAFSDGATNNNSSLNSSKKRSSSVIVKSFDMELLDCPICFKPFDIPIFQCENGHTACSSCCQNIAKKCPSCAMPIGSIRCRAIEMVLESVQVRCRNVKYRCFRTFSYGKSFFEHEKICAQFPCSCPIQGCKSKDNASDLYEHCTKDHLDCVSNFIFDYAFTISFSIDDKFVFLRERGGVLFILSNRSEKIGNFISVSRIGAPSAKEVHSAHIRGLRRGHVIWGIAEAEEISGMDFPGVVEEQFTAVVNENLLDILEPATSNNIWLYGIELLDSCEYYNITIMKEIALQAVVRMWLYPVGHTSCASGQSTCKS</sequence>
<evidence type="ECO:0000313" key="14">
    <source>
        <dbReference type="EMBL" id="KDP22663.1"/>
    </source>
</evidence>
<feature type="domain" description="SIAH-type" evidence="13">
    <location>
        <begin position="107"/>
        <end position="166"/>
    </location>
</feature>